<dbReference type="InterPro" id="IPR036138">
    <property type="entry name" value="PBP_dimer_sf"/>
</dbReference>
<keyword evidence="9" id="KW-0133">Cell shape</keyword>
<feature type="transmembrane region" description="Helical" evidence="14">
    <location>
        <begin position="7"/>
        <end position="25"/>
    </location>
</feature>
<dbReference type="Pfam" id="PF03717">
    <property type="entry name" value="PBP_dimer"/>
    <property type="match status" value="1"/>
</dbReference>
<evidence type="ECO:0000313" key="18">
    <source>
        <dbReference type="Proteomes" id="UP001172083"/>
    </source>
</evidence>
<dbReference type="InterPro" id="IPR017790">
    <property type="entry name" value="Penicillin-binding_protein_2"/>
</dbReference>
<evidence type="ECO:0000256" key="1">
    <source>
        <dbReference type="ARBA" id="ARBA00004167"/>
    </source>
</evidence>
<comment type="caution">
    <text evidence="17">The sequence shown here is derived from an EMBL/GenBank/DDBJ whole genome shotgun (WGS) entry which is preliminary data.</text>
</comment>
<evidence type="ECO:0000256" key="3">
    <source>
        <dbReference type="ARBA" id="ARBA00022475"/>
    </source>
</evidence>
<keyword evidence="7 14" id="KW-0812">Transmembrane</keyword>
<dbReference type="InterPro" id="IPR005311">
    <property type="entry name" value="PBP_dimer"/>
</dbReference>
<dbReference type="InterPro" id="IPR001460">
    <property type="entry name" value="PCN-bd_Tpept"/>
</dbReference>
<evidence type="ECO:0000256" key="9">
    <source>
        <dbReference type="ARBA" id="ARBA00022960"/>
    </source>
</evidence>
<sequence length="600" mass="67526">MNNNSKYIIQFAIILVSLIFTGRLFSIQILDKNYKLAAEDNAMRPIIEYPYRGVIYDRNGKLIVHNTPVYDLMVIPKEVKIKDTLAFCQMVGITKKEFEDRLKTLKKQHRYALPSVLVKQIPSEEFAKIQSLLLDYPGFNIVARTVRGYPYGSLANALGYMREIDQKGLDRDTVNYYKKGDYIGISGVEASYEEPLRGKRGVQYKMVNAIGVVKGSFNNGTFDTLSIPGQNLHASIDITLQNYAEKLLNGKRGSVVAIEPSTGEILSIVSRPSYNPNILSGRDLSKNYRTLTQDTLKPLFNRPIMATYPPGSIFKTLQALIALQEGVITPGEQIYCDGLLIGDHAPPGYYNVHRGIKYSSNNYFFKVFRRIINQKKHENTFIDARIGLTNWRKYVAGFGLGHRLGVDIPNEKGGHIPDTSYYDRFYGKNRWKFSNIYSLSIGQGEMLMTPIQMANLAAILANRGYYYTPHIIKGVADENQPLPEYRKKHFSGIDSSYFSPVIDAMQEALAGTAGRAIIRDIEICGKTGTAENPHGEDHSVFMAFAPKKDPKIAIAVYVENAGWGGRAAASTASLMIEKYIRGEITRPWLEDYVLQGKFIY</sequence>
<keyword evidence="3" id="KW-1003">Cell membrane</keyword>
<protein>
    <submittedName>
        <fullName evidence="17">Penicillin-binding protein 2</fullName>
        <ecNumber evidence="17">3.4.16.4</ecNumber>
    </submittedName>
</protein>
<gene>
    <name evidence="17" type="primary">mrdA</name>
    <name evidence="17" type="ORF">QQ020_11180</name>
</gene>
<evidence type="ECO:0000256" key="8">
    <source>
        <dbReference type="ARBA" id="ARBA00022801"/>
    </source>
</evidence>
<proteinExistence type="predicted"/>
<dbReference type="InterPro" id="IPR012338">
    <property type="entry name" value="Beta-lactam/transpept-like"/>
</dbReference>
<keyword evidence="10" id="KW-0573">Peptidoglycan synthesis</keyword>
<keyword evidence="5 17" id="KW-0121">Carboxypeptidase</keyword>
<dbReference type="NCBIfam" id="TIGR03423">
    <property type="entry name" value="pbp2_mrdA"/>
    <property type="match status" value="1"/>
</dbReference>
<dbReference type="EMBL" id="JAUJEB010000001">
    <property type="protein sequence ID" value="MDN5212614.1"/>
    <property type="molecule type" value="Genomic_DNA"/>
</dbReference>
<dbReference type="GO" id="GO:0009002">
    <property type="term" value="F:serine-type D-Ala-D-Ala carboxypeptidase activity"/>
    <property type="evidence" value="ECO:0007669"/>
    <property type="project" value="UniProtKB-EC"/>
</dbReference>
<accession>A0ABT8L4G2</accession>
<keyword evidence="13" id="KW-0961">Cell wall biogenesis/degradation</keyword>
<evidence type="ECO:0000256" key="10">
    <source>
        <dbReference type="ARBA" id="ARBA00022984"/>
    </source>
</evidence>
<evidence type="ECO:0000256" key="4">
    <source>
        <dbReference type="ARBA" id="ARBA00022519"/>
    </source>
</evidence>
<evidence type="ECO:0000256" key="14">
    <source>
        <dbReference type="SAM" id="Phobius"/>
    </source>
</evidence>
<keyword evidence="11 14" id="KW-1133">Transmembrane helix</keyword>
<evidence type="ECO:0000256" key="7">
    <source>
        <dbReference type="ARBA" id="ARBA00022692"/>
    </source>
</evidence>
<dbReference type="RefSeq" id="WP_346757931.1">
    <property type="nucleotide sequence ID" value="NZ_JAUJEB010000001.1"/>
</dbReference>
<keyword evidence="6" id="KW-0645">Protease</keyword>
<dbReference type="InterPro" id="IPR050515">
    <property type="entry name" value="Beta-lactam/transpept"/>
</dbReference>
<keyword evidence="4" id="KW-0997">Cell inner membrane</keyword>
<evidence type="ECO:0000259" key="16">
    <source>
        <dbReference type="Pfam" id="PF03717"/>
    </source>
</evidence>
<keyword evidence="18" id="KW-1185">Reference proteome</keyword>
<dbReference type="EC" id="3.4.16.4" evidence="17"/>
<evidence type="ECO:0000256" key="5">
    <source>
        <dbReference type="ARBA" id="ARBA00022645"/>
    </source>
</evidence>
<dbReference type="Gene3D" id="3.90.1310.10">
    <property type="entry name" value="Penicillin-binding protein 2a (Domain 2)"/>
    <property type="match status" value="1"/>
</dbReference>
<evidence type="ECO:0000259" key="15">
    <source>
        <dbReference type="Pfam" id="PF00905"/>
    </source>
</evidence>
<dbReference type="SUPFAM" id="SSF56601">
    <property type="entry name" value="beta-lactamase/transpeptidase-like"/>
    <property type="match status" value="1"/>
</dbReference>
<dbReference type="Gene3D" id="3.30.1390.30">
    <property type="entry name" value="Penicillin-binding protein 2a, domain 3"/>
    <property type="match status" value="1"/>
</dbReference>
<dbReference type="PANTHER" id="PTHR30627:SF2">
    <property type="entry name" value="PEPTIDOGLYCAN D,D-TRANSPEPTIDASE MRDA"/>
    <property type="match status" value="1"/>
</dbReference>
<evidence type="ECO:0000256" key="13">
    <source>
        <dbReference type="ARBA" id="ARBA00023316"/>
    </source>
</evidence>
<keyword evidence="8 17" id="KW-0378">Hydrolase</keyword>
<dbReference type="Pfam" id="PF00905">
    <property type="entry name" value="Transpeptidase"/>
    <property type="match status" value="1"/>
</dbReference>
<evidence type="ECO:0000256" key="6">
    <source>
        <dbReference type="ARBA" id="ARBA00022670"/>
    </source>
</evidence>
<evidence type="ECO:0000313" key="17">
    <source>
        <dbReference type="EMBL" id="MDN5212614.1"/>
    </source>
</evidence>
<evidence type="ECO:0000256" key="2">
    <source>
        <dbReference type="ARBA" id="ARBA00004236"/>
    </source>
</evidence>
<dbReference type="PANTHER" id="PTHR30627">
    <property type="entry name" value="PEPTIDOGLYCAN D,D-TRANSPEPTIDASE"/>
    <property type="match status" value="1"/>
</dbReference>
<keyword evidence="12 14" id="KW-0472">Membrane</keyword>
<feature type="domain" description="Penicillin-binding protein dimerisation" evidence="16">
    <location>
        <begin position="49"/>
        <end position="213"/>
    </location>
</feature>
<evidence type="ECO:0000256" key="12">
    <source>
        <dbReference type="ARBA" id="ARBA00023136"/>
    </source>
</evidence>
<name>A0ABT8L4G2_9BACT</name>
<feature type="domain" description="Penicillin-binding protein transpeptidase" evidence="15">
    <location>
        <begin position="253"/>
        <end position="572"/>
    </location>
</feature>
<comment type="subcellular location">
    <subcellularLocation>
        <location evidence="2">Cell membrane</location>
    </subcellularLocation>
    <subcellularLocation>
        <location evidence="1">Membrane</location>
        <topology evidence="1">Single-pass membrane protein</topology>
    </subcellularLocation>
</comment>
<dbReference type="SUPFAM" id="SSF56519">
    <property type="entry name" value="Penicillin binding protein dimerisation domain"/>
    <property type="match status" value="1"/>
</dbReference>
<organism evidence="17 18">
    <name type="scientific">Agaribacillus aureus</name>
    <dbReference type="NCBI Taxonomy" id="3051825"/>
    <lineage>
        <taxon>Bacteria</taxon>
        <taxon>Pseudomonadati</taxon>
        <taxon>Bacteroidota</taxon>
        <taxon>Cytophagia</taxon>
        <taxon>Cytophagales</taxon>
        <taxon>Splendidivirgaceae</taxon>
        <taxon>Agaribacillus</taxon>
    </lineage>
</organism>
<reference evidence="17" key="1">
    <citation type="submission" date="2023-06" db="EMBL/GenBank/DDBJ databases">
        <title>Genomic of Agaribacillus aureum.</title>
        <authorList>
            <person name="Wang G."/>
        </authorList>
    </citation>
    <scope>NUCLEOTIDE SEQUENCE</scope>
    <source>
        <strain evidence="17">BMA12</strain>
    </source>
</reference>
<evidence type="ECO:0000256" key="11">
    <source>
        <dbReference type="ARBA" id="ARBA00022989"/>
    </source>
</evidence>
<dbReference type="Proteomes" id="UP001172083">
    <property type="component" value="Unassembled WGS sequence"/>
</dbReference>
<dbReference type="Gene3D" id="3.40.710.10">
    <property type="entry name" value="DD-peptidase/beta-lactamase superfamily"/>
    <property type="match status" value="1"/>
</dbReference>